<organism evidence="1 2">
    <name type="scientific">Bathymodiolus azoricus thioautotrophic gill symbiont</name>
    <dbReference type="NCBI Taxonomy" id="235205"/>
    <lineage>
        <taxon>Bacteria</taxon>
        <taxon>Pseudomonadati</taxon>
        <taxon>Pseudomonadota</taxon>
        <taxon>Gammaproteobacteria</taxon>
        <taxon>sulfur-oxidizing symbionts</taxon>
    </lineage>
</organism>
<comment type="caution">
    <text evidence="1">The sequence shown here is derived from an EMBL/GenBank/DDBJ whole genome shotgun (WGS) entry which is preliminary data.</text>
</comment>
<proteinExistence type="predicted"/>
<reference evidence="1" key="1">
    <citation type="submission" date="2020-05" db="EMBL/GenBank/DDBJ databases">
        <authorList>
            <person name="Petersen J."/>
            <person name="Sayavedra L."/>
        </authorList>
    </citation>
    <scope>NUCLEOTIDE SEQUENCE</scope>
    <source>
        <strain evidence="1">B azoricus SOX Menez Gwen</strain>
    </source>
</reference>
<protein>
    <submittedName>
        <fullName evidence="1">Uncharacterized protein</fullName>
    </submittedName>
</protein>
<keyword evidence="2" id="KW-1185">Reference proteome</keyword>
<accession>A0ACA8ZQD3</accession>
<sequence>MIKTYMLHISDIVVFCCLNIINVETDRVLYDNIHLFTLM</sequence>
<dbReference type="Proteomes" id="UP000635628">
    <property type="component" value="Unassembled WGS sequence"/>
</dbReference>
<evidence type="ECO:0000313" key="2">
    <source>
        <dbReference type="Proteomes" id="UP000635628"/>
    </source>
</evidence>
<evidence type="ECO:0000313" key="1">
    <source>
        <dbReference type="EMBL" id="CAB5501653.1"/>
    </source>
</evidence>
<dbReference type="EMBL" id="CAESAP020000196">
    <property type="protein sequence ID" value="CAB5501653.1"/>
    <property type="molecule type" value="Genomic_DNA"/>
</dbReference>
<gene>
    <name evidence="1" type="ORF">AZO1586R_1304</name>
</gene>
<name>A0ACA8ZQD3_9GAMM</name>